<dbReference type="OrthoDB" id="1927989at2759"/>
<dbReference type="OMA" id="YTTMGPR"/>
<reference evidence="1" key="1">
    <citation type="journal article" date="2014" name="Nat. Commun.">
        <title>The tobacco genome sequence and its comparison with those of tomato and potato.</title>
        <authorList>
            <person name="Sierro N."/>
            <person name="Battey J.N."/>
            <person name="Ouadi S."/>
            <person name="Bakaher N."/>
            <person name="Bovet L."/>
            <person name="Willig A."/>
            <person name="Goepfert S."/>
            <person name="Peitsch M.C."/>
            <person name="Ivanov N.V."/>
        </authorList>
    </citation>
    <scope>NUCLEOTIDE SEQUENCE [LARGE SCALE GENOMIC DNA]</scope>
</reference>
<name>A0A1S3XPF4_TOBAC</name>
<gene>
    <name evidence="2" type="primary">LOC107767356</name>
</gene>
<proteinExistence type="predicted"/>
<dbReference type="AlphaFoldDB" id="A0A1S3XPF4"/>
<dbReference type="PANTHER" id="PTHR31722:SF71">
    <property type="entry name" value="GENOME ASSEMBLY, CHROMOSOME: A05"/>
    <property type="match status" value="1"/>
</dbReference>
<sequence>MACLNMFNNDQQGLYTTMGPRISFSNDFLDTQQPPLRHENGYKEAPVSSDFEFSVPGYNMISADELFSKGKLLPLRENCRATTLKDELLVDDDDDYDDIFPRMGKGMRSWKQRLGLKRSQILPQKGDKNGGDLDRIDETKTPDFCNDMFANVTGDN</sequence>
<reference evidence="2" key="2">
    <citation type="submission" date="2025-08" db="UniProtKB">
        <authorList>
            <consortium name="RefSeq"/>
        </authorList>
    </citation>
    <scope>IDENTIFICATION</scope>
    <source>
        <tissue evidence="2">Leaf</tissue>
    </source>
</reference>
<evidence type="ECO:0000313" key="2">
    <source>
        <dbReference type="RefSeq" id="XP_016441818.1"/>
    </source>
</evidence>
<protein>
    <submittedName>
        <fullName evidence="2">Uncharacterized protein LOC107767356</fullName>
    </submittedName>
</protein>
<dbReference type="STRING" id="4097.A0A1S3XPF4"/>
<dbReference type="RefSeq" id="XP_016441818.1">
    <property type="nucleotide sequence ID" value="XM_016586332.1"/>
</dbReference>
<accession>A0A1S3XPF4</accession>
<dbReference type="PaxDb" id="4097-A0A1S3XPF4"/>
<evidence type="ECO:0000313" key="1">
    <source>
        <dbReference type="Proteomes" id="UP000790787"/>
    </source>
</evidence>
<dbReference type="KEGG" id="nta:107767356"/>
<dbReference type="RefSeq" id="XP_016441818.1">
    <property type="nucleotide sequence ID" value="XM_016586332.2"/>
</dbReference>
<organism evidence="1 2">
    <name type="scientific">Nicotiana tabacum</name>
    <name type="common">Common tobacco</name>
    <dbReference type="NCBI Taxonomy" id="4097"/>
    <lineage>
        <taxon>Eukaryota</taxon>
        <taxon>Viridiplantae</taxon>
        <taxon>Streptophyta</taxon>
        <taxon>Embryophyta</taxon>
        <taxon>Tracheophyta</taxon>
        <taxon>Spermatophyta</taxon>
        <taxon>Magnoliopsida</taxon>
        <taxon>eudicotyledons</taxon>
        <taxon>Gunneridae</taxon>
        <taxon>Pentapetalae</taxon>
        <taxon>asterids</taxon>
        <taxon>lamiids</taxon>
        <taxon>Solanales</taxon>
        <taxon>Solanaceae</taxon>
        <taxon>Nicotianoideae</taxon>
        <taxon>Nicotianeae</taxon>
        <taxon>Nicotiana</taxon>
    </lineage>
</organism>
<dbReference type="PANTHER" id="PTHR31722">
    <property type="entry name" value="OS06G0675200 PROTEIN"/>
    <property type="match status" value="1"/>
</dbReference>
<dbReference type="GeneID" id="107767356"/>
<dbReference type="Proteomes" id="UP000790787">
    <property type="component" value="Chromosome 24"/>
</dbReference>
<keyword evidence="1" id="KW-1185">Reference proteome</keyword>